<dbReference type="RefSeq" id="WP_091657301.1">
    <property type="nucleotide sequence ID" value="NZ_FONT01000001.1"/>
</dbReference>
<accession>A0A1I2A8N3</accession>
<protein>
    <submittedName>
        <fullName evidence="1">Uncharacterized protein</fullName>
    </submittedName>
</protein>
<gene>
    <name evidence="1" type="ORF">SAMN05192532_101680</name>
</gene>
<dbReference type="Proteomes" id="UP000199516">
    <property type="component" value="Unassembled WGS sequence"/>
</dbReference>
<dbReference type="STRING" id="930128.SAMN05192532_101680"/>
<reference evidence="1 2" key="1">
    <citation type="submission" date="2016-10" db="EMBL/GenBank/DDBJ databases">
        <authorList>
            <person name="de Groot N.N."/>
        </authorList>
    </citation>
    <scope>NUCLEOTIDE SEQUENCE [LARGE SCALE GENOMIC DNA]</scope>
    <source>
        <strain evidence="1 2">DSM 23995</strain>
    </source>
</reference>
<sequence length="60" mass="7177">MPRFRRAVFKDGRSLDYMEEAGHELGFFRNLEEIKSLAAITNFFKHRKDKDKEKSQNKSQ</sequence>
<evidence type="ECO:0000313" key="2">
    <source>
        <dbReference type="Proteomes" id="UP000199516"/>
    </source>
</evidence>
<name>A0A1I2A8N3_9BACI</name>
<dbReference type="EMBL" id="FONT01000001">
    <property type="protein sequence ID" value="SFE39353.1"/>
    <property type="molecule type" value="Genomic_DNA"/>
</dbReference>
<evidence type="ECO:0000313" key="1">
    <source>
        <dbReference type="EMBL" id="SFE39353.1"/>
    </source>
</evidence>
<keyword evidence="2" id="KW-1185">Reference proteome</keyword>
<proteinExistence type="predicted"/>
<organism evidence="1 2">
    <name type="scientific">Alteribacillus iranensis</name>
    <dbReference type="NCBI Taxonomy" id="930128"/>
    <lineage>
        <taxon>Bacteria</taxon>
        <taxon>Bacillati</taxon>
        <taxon>Bacillota</taxon>
        <taxon>Bacilli</taxon>
        <taxon>Bacillales</taxon>
        <taxon>Bacillaceae</taxon>
        <taxon>Alteribacillus</taxon>
    </lineage>
</organism>
<dbReference type="AlphaFoldDB" id="A0A1I2A8N3"/>